<sequence>MITGSKFDMRKSFSHKSSLPGIAAYRSALTLDWLANEDQRQRELVDSFETYESLLKKALSTDCVANLEGDDGNLISELIRALVNSKLLVETSMLDAEPNLEALVKTSDVMRGEPHATFPRVLAMAKPSQFTFTKRPQRTLPY</sequence>
<reference evidence="1 2" key="1">
    <citation type="journal article" date="2015" name="Genome Biol. Evol.">
        <title>The genome of winter moth (Operophtera brumata) provides a genomic perspective on sexual dimorphism and phenology.</title>
        <authorList>
            <person name="Derks M.F."/>
            <person name="Smit S."/>
            <person name="Salis L."/>
            <person name="Schijlen E."/>
            <person name="Bossers A."/>
            <person name="Mateman C."/>
            <person name="Pijl A.S."/>
            <person name="de Ridder D."/>
            <person name="Groenen M.A."/>
            <person name="Visser M.E."/>
            <person name="Megens H.J."/>
        </authorList>
    </citation>
    <scope>NUCLEOTIDE SEQUENCE [LARGE SCALE GENOMIC DNA]</scope>
    <source>
        <strain evidence="1">WM2013NL</strain>
        <tissue evidence="1">Head and thorax</tissue>
    </source>
</reference>
<name>A0A0L7L1J6_OPEBR</name>
<dbReference type="Proteomes" id="UP000037510">
    <property type="component" value="Unassembled WGS sequence"/>
</dbReference>
<organism evidence="1 2">
    <name type="scientific">Operophtera brumata</name>
    <name type="common">Winter moth</name>
    <name type="synonym">Phalaena brumata</name>
    <dbReference type="NCBI Taxonomy" id="104452"/>
    <lineage>
        <taxon>Eukaryota</taxon>
        <taxon>Metazoa</taxon>
        <taxon>Ecdysozoa</taxon>
        <taxon>Arthropoda</taxon>
        <taxon>Hexapoda</taxon>
        <taxon>Insecta</taxon>
        <taxon>Pterygota</taxon>
        <taxon>Neoptera</taxon>
        <taxon>Endopterygota</taxon>
        <taxon>Lepidoptera</taxon>
        <taxon>Glossata</taxon>
        <taxon>Ditrysia</taxon>
        <taxon>Geometroidea</taxon>
        <taxon>Geometridae</taxon>
        <taxon>Larentiinae</taxon>
        <taxon>Operophtera</taxon>
    </lineage>
</organism>
<proteinExistence type="predicted"/>
<accession>A0A0L7L1J6</accession>
<keyword evidence="2" id="KW-1185">Reference proteome</keyword>
<gene>
    <name evidence="1" type="ORF">OBRU01_16955</name>
</gene>
<evidence type="ECO:0000313" key="2">
    <source>
        <dbReference type="Proteomes" id="UP000037510"/>
    </source>
</evidence>
<feature type="non-terminal residue" evidence="1">
    <location>
        <position position="142"/>
    </location>
</feature>
<comment type="caution">
    <text evidence="1">The sequence shown here is derived from an EMBL/GenBank/DDBJ whole genome shotgun (WGS) entry which is preliminary data.</text>
</comment>
<protein>
    <submittedName>
        <fullName evidence="1">TPR repeat family protein</fullName>
    </submittedName>
</protein>
<dbReference type="AlphaFoldDB" id="A0A0L7L1J6"/>
<evidence type="ECO:0000313" key="1">
    <source>
        <dbReference type="EMBL" id="KOB69362.1"/>
    </source>
</evidence>
<dbReference type="EMBL" id="JTDY01003548">
    <property type="protein sequence ID" value="KOB69362.1"/>
    <property type="molecule type" value="Genomic_DNA"/>
</dbReference>